<dbReference type="SUPFAM" id="SSF53335">
    <property type="entry name" value="S-adenosyl-L-methionine-dependent methyltransferases"/>
    <property type="match status" value="1"/>
</dbReference>
<dbReference type="InterPro" id="IPR025714">
    <property type="entry name" value="Methyltranfer_dom"/>
</dbReference>
<evidence type="ECO:0000256" key="3">
    <source>
        <dbReference type="ARBA" id="ARBA00022691"/>
    </source>
</evidence>
<dbReference type="InterPro" id="IPR050320">
    <property type="entry name" value="N5-glutamine_MTase"/>
</dbReference>
<dbReference type="CDD" id="cd02440">
    <property type="entry name" value="AdoMet_MTases"/>
    <property type="match status" value="1"/>
</dbReference>
<dbReference type="Proteomes" id="UP000435187">
    <property type="component" value="Unassembled WGS sequence"/>
</dbReference>
<organism evidence="7 8">
    <name type="scientific">Gracilibacillus thailandensis</name>
    <dbReference type="NCBI Taxonomy" id="563735"/>
    <lineage>
        <taxon>Bacteria</taxon>
        <taxon>Bacillati</taxon>
        <taxon>Bacillota</taxon>
        <taxon>Bacilli</taxon>
        <taxon>Bacillales</taxon>
        <taxon>Bacillaceae</taxon>
        <taxon>Gracilibacillus</taxon>
    </lineage>
</organism>
<evidence type="ECO:0000313" key="8">
    <source>
        <dbReference type="Proteomes" id="UP000435187"/>
    </source>
</evidence>
<dbReference type="Pfam" id="PF17827">
    <property type="entry name" value="PrmC_N"/>
    <property type="match status" value="1"/>
</dbReference>
<protein>
    <recommendedName>
        <fullName evidence="4">Release factor glutamine methyltransferase</fullName>
        <shortName evidence="4">RF MTase</shortName>
        <ecNumber evidence="4">2.1.1.297</ecNumber>
    </recommendedName>
    <alternativeName>
        <fullName evidence="4">N5-glutamine methyltransferase PrmC</fullName>
    </alternativeName>
    <alternativeName>
        <fullName evidence="4">Protein-(glutamine-N5) MTase PrmC</fullName>
    </alternativeName>
    <alternativeName>
        <fullName evidence="4">Protein-glutamine N-methyltransferase PrmC</fullName>
    </alternativeName>
</protein>
<comment type="catalytic activity">
    <reaction evidence="4">
        <text>L-glutaminyl-[peptide chain release factor] + S-adenosyl-L-methionine = N(5)-methyl-L-glutaminyl-[peptide chain release factor] + S-adenosyl-L-homocysteine + H(+)</text>
        <dbReference type="Rhea" id="RHEA:42896"/>
        <dbReference type="Rhea" id="RHEA-COMP:10271"/>
        <dbReference type="Rhea" id="RHEA-COMP:10272"/>
        <dbReference type="ChEBI" id="CHEBI:15378"/>
        <dbReference type="ChEBI" id="CHEBI:30011"/>
        <dbReference type="ChEBI" id="CHEBI:57856"/>
        <dbReference type="ChEBI" id="CHEBI:59789"/>
        <dbReference type="ChEBI" id="CHEBI:61891"/>
        <dbReference type="EC" id="2.1.1.297"/>
    </reaction>
</comment>
<accession>A0A6N7QY23</accession>
<evidence type="ECO:0000313" key="7">
    <source>
        <dbReference type="EMBL" id="MRI66092.1"/>
    </source>
</evidence>
<proteinExistence type="inferred from homology"/>
<dbReference type="Pfam" id="PF13847">
    <property type="entry name" value="Methyltransf_31"/>
    <property type="match status" value="1"/>
</dbReference>
<dbReference type="EMBL" id="WJEE01000011">
    <property type="protein sequence ID" value="MRI66092.1"/>
    <property type="molecule type" value="Genomic_DNA"/>
</dbReference>
<sequence length="288" mass="32684">MNNMQISTVHGALEWASSFLQKHNCEPKVAEILLLHIMDWSKTDLIIHLRDSIAEDKLADFQQKIEQHTETKIPVQHLTGVEAFYGRMFHVNKHVLIPRPETEELVQQVIEVVDKTNITCVDIGTGSGVIAITLAKEWEKNRQVNMLATDLSEKALKVAKKNADKHEAKVDFYHGNFLEPLITQGKKVDLIVSNPPYIAYDEAGDLSEIVKHFDPEMALFADQNGLAAYQQIIHQAGRVLNKQGMIFFEIGHQQAEAVKQLIKQQFPNSEVTIFQDINGKDRIVRVML</sequence>
<comment type="caution">
    <text evidence="7">The sequence shown here is derived from an EMBL/GenBank/DDBJ whole genome shotgun (WGS) entry which is preliminary data.</text>
</comment>
<evidence type="ECO:0000259" key="5">
    <source>
        <dbReference type="Pfam" id="PF13847"/>
    </source>
</evidence>
<evidence type="ECO:0000256" key="4">
    <source>
        <dbReference type="HAMAP-Rule" id="MF_02126"/>
    </source>
</evidence>
<dbReference type="AlphaFoldDB" id="A0A6N7QY23"/>
<keyword evidence="2 4" id="KW-0808">Transferase</keyword>
<feature type="binding site" evidence="4">
    <location>
        <begin position="124"/>
        <end position="128"/>
    </location>
    <ligand>
        <name>S-adenosyl-L-methionine</name>
        <dbReference type="ChEBI" id="CHEBI:59789"/>
    </ligand>
</feature>
<dbReference type="NCBIfam" id="TIGR03534">
    <property type="entry name" value="RF_mod_PrmC"/>
    <property type="match status" value="1"/>
</dbReference>
<gene>
    <name evidence="4 7" type="primary">prmC</name>
    <name evidence="7" type="ORF">GH885_07005</name>
</gene>
<dbReference type="InterPro" id="IPR029063">
    <property type="entry name" value="SAM-dependent_MTases_sf"/>
</dbReference>
<dbReference type="InterPro" id="IPR019874">
    <property type="entry name" value="RF_methyltr_PrmC"/>
</dbReference>
<comment type="function">
    <text evidence="4">Methylates the class 1 translation termination release factors RF1/PrfA and RF2/PrfB on the glutamine residue of the universally conserved GGQ motif.</text>
</comment>
<feature type="binding site" evidence="4">
    <location>
        <begin position="194"/>
        <end position="197"/>
    </location>
    <ligand>
        <name>substrate</name>
    </ligand>
</feature>
<dbReference type="GO" id="GO:0102559">
    <property type="term" value="F:peptide chain release factor N(5)-glutamine methyltransferase activity"/>
    <property type="evidence" value="ECO:0007669"/>
    <property type="project" value="UniProtKB-EC"/>
</dbReference>
<keyword evidence="3 4" id="KW-0949">S-adenosyl-L-methionine</keyword>
<evidence type="ECO:0000256" key="2">
    <source>
        <dbReference type="ARBA" id="ARBA00022679"/>
    </source>
</evidence>
<feature type="domain" description="Methyltransferase" evidence="5">
    <location>
        <begin position="115"/>
        <end position="267"/>
    </location>
</feature>
<dbReference type="InterPro" id="IPR002052">
    <property type="entry name" value="DNA_methylase_N6_adenine_CS"/>
</dbReference>
<feature type="binding site" evidence="4">
    <location>
        <position position="150"/>
    </location>
    <ligand>
        <name>S-adenosyl-L-methionine</name>
        <dbReference type="ChEBI" id="CHEBI:59789"/>
    </ligand>
</feature>
<reference evidence="7 8" key="1">
    <citation type="submission" date="2019-10" db="EMBL/GenBank/DDBJ databases">
        <title>Gracilibacillus salitolerans sp. nov., a moderate halophile isolated from a saline soil in northwest China.</title>
        <authorList>
            <person name="Gan L."/>
        </authorList>
    </citation>
    <scope>NUCLEOTIDE SEQUENCE [LARGE SCALE GENOMIC DNA]</scope>
    <source>
        <strain evidence="7 8">TP2-8</strain>
    </source>
</reference>
<keyword evidence="1 4" id="KW-0489">Methyltransferase</keyword>
<dbReference type="Gene3D" id="3.40.50.150">
    <property type="entry name" value="Vaccinia Virus protein VP39"/>
    <property type="match status" value="1"/>
</dbReference>
<evidence type="ECO:0000259" key="6">
    <source>
        <dbReference type="Pfam" id="PF17827"/>
    </source>
</evidence>
<dbReference type="PANTHER" id="PTHR18895:SF74">
    <property type="entry name" value="MTRF1L RELEASE FACTOR GLUTAMINE METHYLTRANSFERASE"/>
    <property type="match status" value="1"/>
</dbReference>
<keyword evidence="8" id="KW-1185">Reference proteome</keyword>
<dbReference type="Gene3D" id="1.10.8.10">
    <property type="entry name" value="DNA helicase RuvA subunit, C-terminal domain"/>
    <property type="match status" value="1"/>
</dbReference>
<dbReference type="PROSITE" id="PS00092">
    <property type="entry name" value="N6_MTASE"/>
    <property type="match status" value="1"/>
</dbReference>
<name>A0A6N7QY23_9BACI</name>
<feature type="domain" description="Release factor glutamine methyltransferase N-terminal" evidence="6">
    <location>
        <begin position="12"/>
        <end position="80"/>
    </location>
</feature>
<dbReference type="EC" id="2.1.1.297" evidence="4"/>
<dbReference type="PANTHER" id="PTHR18895">
    <property type="entry name" value="HEMK METHYLTRANSFERASE"/>
    <property type="match status" value="1"/>
</dbReference>
<dbReference type="HAMAP" id="MF_02126">
    <property type="entry name" value="RF_methyltr_PrmC"/>
    <property type="match status" value="1"/>
</dbReference>
<dbReference type="InterPro" id="IPR004556">
    <property type="entry name" value="HemK-like"/>
</dbReference>
<feature type="binding site" evidence="4">
    <location>
        <position position="194"/>
    </location>
    <ligand>
        <name>S-adenosyl-L-methionine</name>
        <dbReference type="ChEBI" id="CHEBI:59789"/>
    </ligand>
</feature>
<dbReference type="GO" id="GO:0032259">
    <property type="term" value="P:methylation"/>
    <property type="evidence" value="ECO:0007669"/>
    <property type="project" value="UniProtKB-KW"/>
</dbReference>
<comment type="similarity">
    <text evidence="4">Belongs to the protein N5-glutamine methyltransferase family. PrmC subfamily.</text>
</comment>
<feature type="binding site" evidence="4">
    <location>
        <position position="177"/>
    </location>
    <ligand>
        <name>S-adenosyl-L-methionine</name>
        <dbReference type="ChEBI" id="CHEBI:59789"/>
    </ligand>
</feature>
<dbReference type="NCBIfam" id="TIGR00536">
    <property type="entry name" value="hemK_fam"/>
    <property type="match status" value="1"/>
</dbReference>
<dbReference type="InterPro" id="IPR040758">
    <property type="entry name" value="PrmC_N"/>
</dbReference>
<evidence type="ECO:0000256" key="1">
    <source>
        <dbReference type="ARBA" id="ARBA00022603"/>
    </source>
</evidence>
<dbReference type="GO" id="GO:0003676">
    <property type="term" value="F:nucleic acid binding"/>
    <property type="evidence" value="ECO:0007669"/>
    <property type="project" value="InterPro"/>
</dbReference>